<evidence type="ECO:0000313" key="1">
    <source>
        <dbReference type="EMBL" id="MSS42019.1"/>
    </source>
</evidence>
<dbReference type="InterPro" id="IPR046553">
    <property type="entry name" value="DUF6707"/>
</dbReference>
<comment type="caution">
    <text evidence="1">The sequence shown here is derived from an EMBL/GenBank/DDBJ whole genome shotgun (WGS) entry which is preliminary data.</text>
</comment>
<gene>
    <name evidence="1" type="ORF">FYJ37_17390</name>
</gene>
<proteinExistence type="predicted"/>
<dbReference type="EMBL" id="VUMB01000071">
    <property type="protein sequence ID" value="MSS42019.1"/>
    <property type="molecule type" value="Genomic_DNA"/>
</dbReference>
<protein>
    <recommendedName>
        <fullName evidence="3">Tetratricopeptide repeat protein</fullName>
    </recommendedName>
</protein>
<reference evidence="1 2" key="1">
    <citation type="submission" date="2019-08" db="EMBL/GenBank/DDBJ databases">
        <title>In-depth cultivation of the pig gut microbiome towards novel bacterial diversity and tailored functional studies.</title>
        <authorList>
            <person name="Wylensek D."/>
            <person name="Hitch T.C.A."/>
            <person name="Clavel T."/>
        </authorList>
    </citation>
    <scope>NUCLEOTIDE SEQUENCE [LARGE SCALE GENOMIC DNA]</scope>
    <source>
        <strain evidence="1 2">BL-389-WT-3D</strain>
    </source>
</reference>
<evidence type="ECO:0008006" key="3">
    <source>
        <dbReference type="Google" id="ProtNLM"/>
    </source>
</evidence>
<sequence>MENLEIIELIMQKVTVKYIQRDCKKLLKHFSKKSSKDIGIVAELTTLLYAFGMYEEALKVCDLIEDMVFTGNYTIWDNVVNARLIAVRIHRELGNPEKSNELMRSISSTFKPSLYMNQKKCLDLYDDNIRFAKERNDKPNANSWLLLKYEFMIRFYETPDFPIDKNNLNEEIEKTTQEIRKLLS</sequence>
<organism evidence="1 2">
    <name type="scientific">Clostridium scindens (strain JCM 10418 / VPI 12708)</name>
    <dbReference type="NCBI Taxonomy" id="29347"/>
    <lineage>
        <taxon>Bacteria</taxon>
        <taxon>Bacillati</taxon>
        <taxon>Bacillota</taxon>
        <taxon>Clostridia</taxon>
        <taxon>Lachnospirales</taxon>
        <taxon>Lachnospiraceae</taxon>
    </lineage>
</organism>
<evidence type="ECO:0000313" key="2">
    <source>
        <dbReference type="Proteomes" id="UP000462363"/>
    </source>
</evidence>
<dbReference type="RefSeq" id="WP_154323193.1">
    <property type="nucleotide sequence ID" value="NZ_CP045695.1"/>
</dbReference>
<dbReference type="Pfam" id="PF20453">
    <property type="entry name" value="DUF6707"/>
    <property type="match status" value="1"/>
</dbReference>
<dbReference type="Proteomes" id="UP000462363">
    <property type="component" value="Unassembled WGS sequence"/>
</dbReference>
<accession>A0A844FDS3</accession>
<dbReference type="AlphaFoldDB" id="A0A844FDS3"/>
<name>A0A844FDS3_CLOSV</name>